<dbReference type="Gene3D" id="1.10.8.50">
    <property type="match status" value="1"/>
</dbReference>
<dbReference type="GO" id="GO:0006284">
    <property type="term" value="P:base-excision repair"/>
    <property type="evidence" value="ECO:0007669"/>
    <property type="project" value="InterPro"/>
</dbReference>
<evidence type="ECO:0000256" key="12">
    <source>
        <dbReference type="ARBA" id="ARBA00023268"/>
    </source>
</evidence>
<comment type="function">
    <text evidence="15">Involved in base excision repair of DNA damaged by oxidation or by mutagenic agents. Acts as DNA glycosylase that recognizes and removes damaged bases. Has a preference for oxidized purines, such as 7,8-dihydro-8-oxoguanine (8-oxoG). Has AP (apurinic/apyrimidinic) lyase activity and introduces nicks in the DNA strand. Cleaves the DNA backbone by beta-delta elimination to generate a single-strand break at the site of the removed base with both 3'- and 5'-phosphates.</text>
</comment>
<evidence type="ECO:0000256" key="7">
    <source>
        <dbReference type="ARBA" id="ARBA00022801"/>
    </source>
</evidence>
<comment type="caution">
    <text evidence="18">The sequence shown here is derived from an EMBL/GenBank/DDBJ whole genome shotgun (WGS) entry which is preliminary data.</text>
</comment>
<proteinExistence type="inferred from homology"/>
<dbReference type="GO" id="GO:0008270">
    <property type="term" value="F:zinc ion binding"/>
    <property type="evidence" value="ECO:0007669"/>
    <property type="project" value="UniProtKB-UniRule"/>
</dbReference>
<dbReference type="GO" id="GO:0034039">
    <property type="term" value="F:8-oxo-7,8-dihydroguanine DNA N-glycosylase activity"/>
    <property type="evidence" value="ECO:0007669"/>
    <property type="project" value="TreeGrafter"/>
</dbReference>
<dbReference type="Pfam" id="PF01149">
    <property type="entry name" value="Fapy_DNA_glyco"/>
    <property type="match status" value="1"/>
</dbReference>
<comment type="similarity">
    <text evidence="2 15">Belongs to the FPG family.</text>
</comment>
<comment type="subunit">
    <text evidence="3 15">Monomer.</text>
</comment>
<feature type="active site" description="Proton donor; for beta-elimination activity" evidence="15">
    <location>
        <position position="58"/>
    </location>
</feature>
<dbReference type="HAMAP" id="MF_00103">
    <property type="entry name" value="Fapy_DNA_glycosyl"/>
    <property type="match status" value="1"/>
</dbReference>
<evidence type="ECO:0000256" key="1">
    <source>
        <dbReference type="ARBA" id="ARBA00001668"/>
    </source>
</evidence>
<evidence type="ECO:0000259" key="17">
    <source>
        <dbReference type="PROSITE" id="PS51068"/>
    </source>
</evidence>
<dbReference type="EMBL" id="LAOC01000001">
    <property type="protein sequence ID" value="KJV78263.1"/>
    <property type="molecule type" value="Genomic_DNA"/>
</dbReference>
<keyword evidence="6 15" id="KW-0863">Zinc-finger</keyword>
<keyword evidence="13 15" id="KW-0326">Glycosidase</keyword>
<dbReference type="InterPro" id="IPR015886">
    <property type="entry name" value="H2TH_FPG"/>
</dbReference>
<evidence type="ECO:0000256" key="5">
    <source>
        <dbReference type="ARBA" id="ARBA00022763"/>
    </source>
</evidence>
<dbReference type="SUPFAM" id="SSF57716">
    <property type="entry name" value="Glucocorticoid receptor-like (DNA-binding domain)"/>
    <property type="match status" value="1"/>
</dbReference>
<dbReference type="RefSeq" id="WP_014365511.1">
    <property type="nucleotide sequence ID" value="NZ_LAOC01000001.1"/>
</dbReference>
<dbReference type="NCBIfam" id="TIGR00577">
    <property type="entry name" value="fpg"/>
    <property type="match status" value="1"/>
</dbReference>
<feature type="domain" description="Formamidopyrimidine-DNA glycosylase catalytic" evidence="17">
    <location>
        <begin position="2"/>
        <end position="114"/>
    </location>
</feature>
<dbReference type="SUPFAM" id="SSF81624">
    <property type="entry name" value="N-terminal domain of MutM-like DNA repair proteins"/>
    <property type="match status" value="1"/>
</dbReference>
<keyword evidence="11 15" id="KW-0456">Lyase</keyword>
<gene>
    <name evidence="15 18" type="primary">mutM</name>
    <name evidence="15" type="synonym">fpg</name>
    <name evidence="18" type="ORF">RMAECT_0150</name>
</gene>
<dbReference type="FunFam" id="1.10.8.50:FF:000003">
    <property type="entry name" value="Formamidopyrimidine-DNA glycosylase"/>
    <property type="match status" value="1"/>
</dbReference>
<dbReference type="EC" id="3.2.2.23" evidence="15"/>
<dbReference type="PANTHER" id="PTHR22993">
    <property type="entry name" value="FORMAMIDOPYRIMIDINE-DNA GLYCOSYLASE"/>
    <property type="match status" value="1"/>
</dbReference>
<keyword evidence="7 15" id="KW-0378">Hydrolase</keyword>
<comment type="catalytic activity">
    <reaction evidence="1 15">
        <text>Hydrolysis of DNA containing ring-opened 7-methylguanine residues, releasing 2,6-diamino-4-hydroxy-5-(N-methyl)formamidopyrimidine.</text>
        <dbReference type="EC" id="3.2.2.23"/>
    </reaction>
</comment>
<dbReference type="PATRIC" id="fig|1359199.3.peg.141"/>
<keyword evidence="5 15" id="KW-0227">DNA damage</keyword>
<sequence>MPELPEVETLKNSLKDKLIGLIVENVELKRDNLRYKLSPLLATEILNTNILDVRRRAKYLIIDFNNDYSLIVHLGMSGRFTLQSANYKTQKHDHVIFDLSNGEKLIFNDTRRFGMIYSFKTDLLEQEFFNDLGIEPFSDLLTLEYLKDKLQTRKIPIKNLIMDNRVIVGVGNIYASESLHLARIHPDKSGSDLRDDEIENLIKSIRDVLTKAITAGGTTLKDFVNGDNKPGYFTQQLTVYGKEGQSCLSCSSTIIKTKHSGRSTFYCKTCQYRLASFTI</sequence>
<dbReference type="PROSITE" id="PS01242">
    <property type="entry name" value="ZF_FPG_1"/>
    <property type="match status" value="1"/>
</dbReference>
<dbReference type="Pfam" id="PF06831">
    <property type="entry name" value="H2TH"/>
    <property type="match status" value="1"/>
</dbReference>
<dbReference type="Gene3D" id="3.20.190.10">
    <property type="entry name" value="MutM-like, N-terminal"/>
    <property type="match status" value="1"/>
</dbReference>
<evidence type="ECO:0000256" key="10">
    <source>
        <dbReference type="ARBA" id="ARBA00023204"/>
    </source>
</evidence>
<evidence type="ECO:0000313" key="19">
    <source>
        <dbReference type="Proteomes" id="UP000033591"/>
    </source>
</evidence>
<keyword evidence="8 15" id="KW-0862">Zinc</keyword>
<evidence type="ECO:0000256" key="4">
    <source>
        <dbReference type="ARBA" id="ARBA00022723"/>
    </source>
</evidence>
<evidence type="ECO:0000256" key="11">
    <source>
        <dbReference type="ARBA" id="ARBA00023239"/>
    </source>
</evidence>
<comment type="catalytic activity">
    <reaction evidence="14 15">
        <text>2'-deoxyribonucleotide-(2'-deoxyribose 5'-phosphate)-2'-deoxyribonucleotide-DNA = a 3'-end 2'-deoxyribonucleotide-(2,3-dehydro-2,3-deoxyribose 5'-phosphate)-DNA + a 5'-end 5'-phospho-2'-deoxyribonucleoside-DNA + H(+)</text>
        <dbReference type="Rhea" id="RHEA:66592"/>
        <dbReference type="Rhea" id="RHEA-COMP:13180"/>
        <dbReference type="Rhea" id="RHEA-COMP:16897"/>
        <dbReference type="Rhea" id="RHEA-COMP:17067"/>
        <dbReference type="ChEBI" id="CHEBI:15378"/>
        <dbReference type="ChEBI" id="CHEBI:136412"/>
        <dbReference type="ChEBI" id="CHEBI:157695"/>
        <dbReference type="ChEBI" id="CHEBI:167181"/>
        <dbReference type="EC" id="4.2.99.18"/>
    </reaction>
</comment>
<feature type="binding site" evidence="15">
    <location>
        <position position="153"/>
    </location>
    <ligand>
        <name>DNA</name>
        <dbReference type="ChEBI" id="CHEBI:16991"/>
    </ligand>
</feature>
<dbReference type="InterPro" id="IPR035937">
    <property type="entry name" value="FPG_N"/>
</dbReference>
<dbReference type="NCBIfam" id="NF002211">
    <property type="entry name" value="PRK01103.1"/>
    <property type="match status" value="1"/>
</dbReference>
<evidence type="ECO:0000256" key="3">
    <source>
        <dbReference type="ARBA" id="ARBA00011245"/>
    </source>
</evidence>
<comment type="cofactor">
    <cofactor evidence="15">
        <name>Zn(2+)</name>
        <dbReference type="ChEBI" id="CHEBI:29105"/>
    </cofactor>
    <text evidence="15">Binds 1 zinc ion per subunit.</text>
</comment>
<dbReference type="InterPro" id="IPR010663">
    <property type="entry name" value="Znf_FPG/IleRS"/>
</dbReference>
<dbReference type="AlphaFoldDB" id="A0A0F3PD94"/>
<dbReference type="GO" id="GO:0003684">
    <property type="term" value="F:damaged DNA binding"/>
    <property type="evidence" value="ECO:0007669"/>
    <property type="project" value="InterPro"/>
</dbReference>
<keyword evidence="9 15" id="KW-0238">DNA-binding</keyword>
<feature type="binding site" evidence="15">
    <location>
        <position position="92"/>
    </location>
    <ligand>
        <name>DNA</name>
        <dbReference type="ChEBI" id="CHEBI:16991"/>
    </ligand>
</feature>
<evidence type="ECO:0000256" key="15">
    <source>
        <dbReference type="HAMAP-Rule" id="MF_00103"/>
    </source>
</evidence>
<keyword evidence="10 15" id="KW-0234">DNA repair</keyword>
<evidence type="ECO:0000256" key="14">
    <source>
        <dbReference type="ARBA" id="ARBA00044632"/>
    </source>
</evidence>
<evidence type="ECO:0000256" key="8">
    <source>
        <dbReference type="ARBA" id="ARBA00022833"/>
    </source>
</evidence>
<dbReference type="InterPro" id="IPR012319">
    <property type="entry name" value="FPG_cat"/>
</dbReference>
<feature type="domain" description="FPG-type" evidence="16">
    <location>
        <begin position="238"/>
        <end position="272"/>
    </location>
</feature>
<dbReference type="InterPro" id="IPR015887">
    <property type="entry name" value="DNA_glyclase_Znf_dom_DNA_BS"/>
</dbReference>
<keyword evidence="4 15" id="KW-0479">Metal-binding</keyword>
<evidence type="ECO:0000256" key="13">
    <source>
        <dbReference type="ARBA" id="ARBA00023295"/>
    </source>
</evidence>
<evidence type="ECO:0000256" key="6">
    <source>
        <dbReference type="ARBA" id="ARBA00022771"/>
    </source>
</evidence>
<feature type="active site" description="Proton donor; for delta-elimination activity" evidence="15">
    <location>
        <position position="262"/>
    </location>
</feature>
<dbReference type="InterPro" id="IPR010979">
    <property type="entry name" value="Ribosomal_uS13-like_H2TH"/>
</dbReference>
<dbReference type="SUPFAM" id="SSF46946">
    <property type="entry name" value="S13-like H2TH domain"/>
    <property type="match status" value="1"/>
</dbReference>
<reference evidence="18 19" key="1">
    <citation type="submission" date="2015-01" db="EMBL/GenBank/DDBJ databases">
        <title>Genome Sequencing of Rickettsiales.</title>
        <authorList>
            <person name="Daugherty S.C."/>
            <person name="Su Q."/>
            <person name="Abolude K."/>
            <person name="Beier-Sexton M."/>
            <person name="Carlyon J.A."/>
            <person name="Carter R."/>
            <person name="Day N.P."/>
            <person name="Dumler S.J."/>
            <person name="Dyachenko V."/>
            <person name="Godinez A."/>
            <person name="Kurtti T.J."/>
            <person name="Lichay M."/>
            <person name="Mullins K.E."/>
            <person name="Ott S."/>
            <person name="Pappas-Brown V."/>
            <person name="Paris D.H."/>
            <person name="Patel P."/>
            <person name="Richards A.L."/>
            <person name="Sadzewicz L."/>
            <person name="Sears K."/>
            <person name="Seidman D."/>
            <person name="Sengamalay N."/>
            <person name="Stenos J."/>
            <person name="Tallon L.J."/>
            <person name="Vincent G."/>
            <person name="Fraser C.M."/>
            <person name="Munderloh U."/>
            <person name="Dunning-Hotopp J.C."/>
        </authorList>
    </citation>
    <scope>NUCLEOTIDE SEQUENCE [LARGE SCALE GENOMIC DNA]</scope>
    <source>
        <strain evidence="18 19">Ect</strain>
    </source>
</reference>
<dbReference type="SMART" id="SM00898">
    <property type="entry name" value="Fapy_DNA_glyco"/>
    <property type="match status" value="1"/>
</dbReference>
<organism evidence="18 19">
    <name type="scientific">Rickettsia rhipicephali str. Ect</name>
    <dbReference type="NCBI Taxonomy" id="1359199"/>
    <lineage>
        <taxon>Bacteria</taxon>
        <taxon>Pseudomonadati</taxon>
        <taxon>Pseudomonadota</taxon>
        <taxon>Alphaproteobacteria</taxon>
        <taxon>Rickettsiales</taxon>
        <taxon>Rickettsiaceae</taxon>
        <taxon>Rickettsieae</taxon>
        <taxon>Rickettsia</taxon>
        <taxon>spotted fever group</taxon>
    </lineage>
</organism>
<name>A0A0F3PD94_RICRH</name>
<dbReference type="PROSITE" id="PS51068">
    <property type="entry name" value="FPG_CAT"/>
    <property type="match status" value="1"/>
</dbReference>
<dbReference type="InterPro" id="IPR000214">
    <property type="entry name" value="Znf_DNA_glyclase/AP_lyase"/>
</dbReference>
<evidence type="ECO:0000259" key="16">
    <source>
        <dbReference type="PROSITE" id="PS51066"/>
    </source>
</evidence>
<feature type="binding site" evidence="15">
    <location>
        <position position="111"/>
    </location>
    <ligand>
        <name>DNA</name>
        <dbReference type="ChEBI" id="CHEBI:16991"/>
    </ligand>
</feature>
<feature type="active site" description="Proton donor" evidence="15">
    <location>
        <position position="3"/>
    </location>
</feature>
<dbReference type="PROSITE" id="PS51066">
    <property type="entry name" value="ZF_FPG_2"/>
    <property type="match status" value="1"/>
</dbReference>
<feature type="active site" description="Schiff-base intermediate with DNA" evidence="15">
    <location>
        <position position="2"/>
    </location>
</feature>
<dbReference type="SMART" id="SM01232">
    <property type="entry name" value="H2TH"/>
    <property type="match status" value="1"/>
</dbReference>
<dbReference type="EC" id="4.2.99.18" evidence="15"/>
<evidence type="ECO:0000256" key="2">
    <source>
        <dbReference type="ARBA" id="ARBA00009409"/>
    </source>
</evidence>
<accession>A0A0F3PD94</accession>
<dbReference type="Pfam" id="PF06827">
    <property type="entry name" value="zf-FPG_IleRS"/>
    <property type="match status" value="1"/>
</dbReference>
<dbReference type="Proteomes" id="UP000033591">
    <property type="component" value="Unassembled WGS sequence"/>
</dbReference>
<protein>
    <recommendedName>
        <fullName evidence="15">Formamidopyrimidine-DNA glycosylase</fullName>
        <shortName evidence="15">Fapy-DNA glycosylase</shortName>
        <ecNumber evidence="15">3.2.2.23</ecNumber>
    </recommendedName>
    <alternativeName>
        <fullName evidence="15">DNA-(apurinic or apyrimidinic site) lyase MutM</fullName>
        <shortName evidence="15">AP lyase MutM</shortName>
        <ecNumber evidence="15">4.2.99.18</ecNumber>
    </alternativeName>
</protein>
<evidence type="ECO:0000313" key="18">
    <source>
        <dbReference type="EMBL" id="KJV78263.1"/>
    </source>
</evidence>
<dbReference type="CDD" id="cd08966">
    <property type="entry name" value="EcFpg-like_N"/>
    <property type="match status" value="1"/>
</dbReference>
<dbReference type="GO" id="GO:0140078">
    <property type="term" value="F:class I DNA-(apurinic or apyrimidinic site) endonuclease activity"/>
    <property type="evidence" value="ECO:0007669"/>
    <property type="project" value="UniProtKB-EC"/>
</dbReference>
<dbReference type="PANTHER" id="PTHR22993:SF9">
    <property type="entry name" value="FORMAMIDOPYRIMIDINE-DNA GLYCOSYLASE"/>
    <property type="match status" value="1"/>
</dbReference>
<dbReference type="InterPro" id="IPR020629">
    <property type="entry name" value="FPG_Glyclase"/>
</dbReference>
<keyword evidence="12 15" id="KW-0511">Multifunctional enzyme</keyword>
<evidence type="ECO:0000256" key="9">
    <source>
        <dbReference type="ARBA" id="ARBA00023125"/>
    </source>
</evidence>